<sequence>YRYKELDKYYIAMKSGTALIPYKDRPGYSSDINATYVGFDASPEKKFVMLIKVEDPQVGDLSFYNARMLWLDTFIEIKDYLGVPAYKEN</sequence>
<comment type="caution">
    <text evidence="1">The sequence shown here is derived from an EMBL/GenBank/DDBJ whole genome shotgun (WGS) entry which is preliminary data.</text>
</comment>
<organism evidence="1 2">
    <name type="scientific">Candidatus Dojkabacteria bacterium</name>
    <dbReference type="NCBI Taxonomy" id="2099670"/>
    <lineage>
        <taxon>Bacteria</taxon>
        <taxon>Candidatus Dojkabacteria</taxon>
    </lineage>
</organism>
<evidence type="ECO:0008006" key="3">
    <source>
        <dbReference type="Google" id="ProtNLM"/>
    </source>
</evidence>
<reference evidence="1" key="2">
    <citation type="journal article" date="2021" name="Microbiome">
        <title>Successional dynamics and alternative stable states in a saline activated sludge microbial community over 9 years.</title>
        <authorList>
            <person name="Wang Y."/>
            <person name="Ye J."/>
            <person name="Ju F."/>
            <person name="Liu L."/>
            <person name="Boyd J.A."/>
            <person name="Deng Y."/>
            <person name="Parks D.H."/>
            <person name="Jiang X."/>
            <person name="Yin X."/>
            <person name="Woodcroft B.J."/>
            <person name="Tyson G.W."/>
            <person name="Hugenholtz P."/>
            <person name="Polz M.F."/>
            <person name="Zhang T."/>
        </authorList>
    </citation>
    <scope>NUCLEOTIDE SEQUENCE</scope>
    <source>
        <strain evidence="1">HKST-UBA14</strain>
    </source>
</reference>
<reference evidence="1" key="1">
    <citation type="submission" date="2020-04" db="EMBL/GenBank/DDBJ databases">
        <authorList>
            <person name="Zhang T."/>
        </authorList>
    </citation>
    <scope>NUCLEOTIDE SEQUENCE</scope>
    <source>
        <strain evidence="1">HKST-UBA14</strain>
    </source>
</reference>
<dbReference type="EMBL" id="JAGQLK010000075">
    <property type="protein sequence ID" value="MCA9383469.1"/>
    <property type="molecule type" value="Genomic_DNA"/>
</dbReference>
<dbReference type="Gene3D" id="3.30.450.330">
    <property type="match status" value="1"/>
</dbReference>
<proteinExistence type="predicted"/>
<dbReference type="Proteomes" id="UP000783287">
    <property type="component" value="Unassembled WGS sequence"/>
</dbReference>
<dbReference type="AlphaFoldDB" id="A0A955L5V1"/>
<evidence type="ECO:0000313" key="1">
    <source>
        <dbReference type="EMBL" id="MCA9383469.1"/>
    </source>
</evidence>
<accession>A0A955L5V1</accession>
<name>A0A955L5V1_9BACT</name>
<gene>
    <name evidence="1" type="ORF">KC909_03825</name>
</gene>
<evidence type="ECO:0000313" key="2">
    <source>
        <dbReference type="Proteomes" id="UP000783287"/>
    </source>
</evidence>
<protein>
    <recommendedName>
        <fullName evidence="3">Penicillin-binding protein transpeptidase domain-containing protein</fullName>
    </recommendedName>
</protein>
<feature type="non-terminal residue" evidence="1">
    <location>
        <position position="1"/>
    </location>
</feature>